<dbReference type="SMART" id="SM00184">
    <property type="entry name" value="RING"/>
    <property type="match status" value="1"/>
</dbReference>
<reference evidence="6" key="2">
    <citation type="submission" date="2025-05" db="UniProtKB">
        <authorList>
            <consortium name="EnsemblPlants"/>
        </authorList>
    </citation>
    <scope>IDENTIFICATION</scope>
</reference>
<keyword evidence="7" id="KW-1185">Reference proteome</keyword>
<organism evidence="6 7">
    <name type="scientific">Cannabis sativa</name>
    <name type="common">Hemp</name>
    <name type="synonym">Marijuana</name>
    <dbReference type="NCBI Taxonomy" id="3483"/>
    <lineage>
        <taxon>Eukaryota</taxon>
        <taxon>Viridiplantae</taxon>
        <taxon>Streptophyta</taxon>
        <taxon>Embryophyta</taxon>
        <taxon>Tracheophyta</taxon>
        <taxon>Spermatophyta</taxon>
        <taxon>Magnoliopsida</taxon>
        <taxon>eudicotyledons</taxon>
        <taxon>Gunneridae</taxon>
        <taxon>Pentapetalae</taxon>
        <taxon>rosids</taxon>
        <taxon>fabids</taxon>
        <taxon>Rosales</taxon>
        <taxon>Cannabaceae</taxon>
        <taxon>Cannabis</taxon>
    </lineage>
</organism>
<dbReference type="SUPFAM" id="SSF57850">
    <property type="entry name" value="RING/U-box"/>
    <property type="match status" value="1"/>
</dbReference>
<dbReference type="PANTHER" id="PTHR22894">
    <property type="entry name" value="RING-TYPE DOMAIN-CONTAINING PROTEIN"/>
    <property type="match status" value="1"/>
</dbReference>
<dbReference type="EnsemblPlants" id="evm.model.02.576_novel_model_431_5bd9a17a">
    <property type="protein sequence ID" value="cds.evm.model.02.576_novel_model_431_5bd9a17a"/>
    <property type="gene ID" value="evm.TU.02.576_novel_gene_250_5bd9a17a"/>
</dbReference>
<evidence type="ECO:0000256" key="4">
    <source>
        <dbReference type="PROSITE-ProRule" id="PRU00175"/>
    </source>
</evidence>
<dbReference type="InterPro" id="IPR017907">
    <property type="entry name" value="Znf_RING_CS"/>
</dbReference>
<keyword evidence="1" id="KW-0479">Metal-binding</keyword>
<keyword evidence="3" id="KW-0862">Zinc</keyword>
<evidence type="ECO:0000256" key="2">
    <source>
        <dbReference type="ARBA" id="ARBA00022771"/>
    </source>
</evidence>
<evidence type="ECO:0000313" key="6">
    <source>
        <dbReference type="EnsemblPlants" id="cds.evm.model.02.576_novel_model_431_5bd9a17a"/>
    </source>
</evidence>
<dbReference type="PROSITE" id="PS50089">
    <property type="entry name" value="ZF_RING_2"/>
    <property type="match status" value="1"/>
</dbReference>
<accession>A0ABL6UXX9</accession>
<feature type="domain" description="RING-type" evidence="5">
    <location>
        <begin position="10"/>
        <end position="53"/>
    </location>
</feature>
<reference evidence="6" key="1">
    <citation type="submission" date="2018-11" db="EMBL/GenBank/DDBJ databases">
        <authorList>
            <person name="Grassa J C."/>
        </authorList>
    </citation>
    <scope>NUCLEOTIDE SEQUENCE [LARGE SCALE GENOMIC DNA]</scope>
</reference>
<protein>
    <recommendedName>
        <fullName evidence="5">RING-type domain-containing protein</fullName>
    </recommendedName>
</protein>
<name>A0ABL6UXX9_CANSA</name>
<evidence type="ECO:0000256" key="1">
    <source>
        <dbReference type="ARBA" id="ARBA00022723"/>
    </source>
</evidence>
<dbReference type="EMBL" id="UZAU01000120">
    <property type="status" value="NOT_ANNOTATED_CDS"/>
    <property type="molecule type" value="Genomic_DNA"/>
</dbReference>
<proteinExistence type="predicted"/>
<evidence type="ECO:0000313" key="7">
    <source>
        <dbReference type="Proteomes" id="UP000596661"/>
    </source>
</evidence>
<evidence type="ECO:0000259" key="5">
    <source>
        <dbReference type="PROSITE" id="PS50089"/>
    </source>
</evidence>
<dbReference type="Gramene" id="evm.model.02.576_novel_model_431_5bd9a17a">
    <property type="protein sequence ID" value="cds.evm.model.02.576_novel_model_431_5bd9a17a"/>
    <property type="gene ID" value="evm.TU.02.576_novel_gene_250_5bd9a17a"/>
</dbReference>
<dbReference type="Proteomes" id="UP000596661">
    <property type="component" value="Chromosome 2"/>
</dbReference>
<dbReference type="PROSITE" id="PS00518">
    <property type="entry name" value="ZF_RING_1"/>
    <property type="match status" value="1"/>
</dbReference>
<dbReference type="PANTHER" id="PTHR22894:SF5">
    <property type="entry name" value="RING-TYPE DOMAIN-CONTAINING PROTEIN"/>
    <property type="match status" value="1"/>
</dbReference>
<dbReference type="Gene3D" id="3.30.40.10">
    <property type="entry name" value="Zinc/RING finger domain, C3HC4 (zinc finger)"/>
    <property type="match status" value="1"/>
</dbReference>
<dbReference type="InterPro" id="IPR001841">
    <property type="entry name" value="Znf_RING"/>
</dbReference>
<keyword evidence="2 4" id="KW-0863">Zinc-finger</keyword>
<dbReference type="InterPro" id="IPR038896">
    <property type="entry name" value="RNF170"/>
</dbReference>
<dbReference type="InterPro" id="IPR013083">
    <property type="entry name" value="Znf_RING/FYVE/PHD"/>
</dbReference>
<sequence>MDGPPENDCCAVCHGSFNIPCQANCSHWFCGGCIMLVWHHGSALQPCKCPLCRREITLLVPSEASLRQRHENDAEEVLGKIERYNRYFAGRTLGLFQTSRPSFLFTEVVTRTNGSSAISPPCHKGTYLHCNGNERCLRTQSG</sequence>
<evidence type="ECO:0000256" key="3">
    <source>
        <dbReference type="ARBA" id="ARBA00022833"/>
    </source>
</evidence>